<gene>
    <name evidence="6" type="ORF">GCM10010145_61030</name>
</gene>
<keyword evidence="3 5" id="KW-1133">Transmembrane helix</keyword>
<evidence type="ECO:0000256" key="3">
    <source>
        <dbReference type="ARBA" id="ARBA00022989"/>
    </source>
</evidence>
<keyword evidence="2 5" id="KW-0812">Transmembrane</keyword>
<dbReference type="RefSeq" id="WP_189220123.1">
    <property type="nucleotide sequence ID" value="NZ_BMQK01000020.1"/>
</dbReference>
<dbReference type="EMBL" id="BMQK01000020">
    <property type="protein sequence ID" value="GGQ83136.1"/>
    <property type="molecule type" value="Genomic_DNA"/>
</dbReference>
<keyword evidence="7" id="KW-1185">Reference proteome</keyword>
<evidence type="ECO:0000313" key="7">
    <source>
        <dbReference type="Proteomes" id="UP000620156"/>
    </source>
</evidence>
<evidence type="ECO:0000256" key="4">
    <source>
        <dbReference type="ARBA" id="ARBA00023136"/>
    </source>
</evidence>
<dbReference type="Pfam" id="PF13564">
    <property type="entry name" value="DoxX_2"/>
    <property type="match status" value="1"/>
</dbReference>
<dbReference type="GO" id="GO:0016020">
    <property type="term" value="C:membrane"/>
    <property type="evidence" value="ECO:0007669"/>
    <property type="project" value="UniProtKB-SubCell"/>
</dbReference>
<accession>A0A918EWT4</accession>
<feature type="transmembrane region" description="Helical" evidence="5">
    <location>
        <begin position="45"/>
        <end position="62"/>
    </location>
</feature>
<feature type="transmembrane region" description="Helical" evidence="5">
    <location>
        <begin position="99"/>
        <end position="117"/>
    </location>
</feature>
<organism evidence="6 7">
    <name type="scientific">Streptomyces ruber</name>
    <dbReference type="NCBI Taxonomy" id="83378"/>
    <lineage>
        <taxon>Bacteria</taxon>
        <taxon>Bacillati</taxon>
        <taxon>Actinomycetota</taxon>
        <taxon>Actinomycetes</taxon>
        <taxon>Kitasatosporales</taxon>
        <taxon>Streptomycetaceae</taxon>
        <taxon>Streptomyces</taxon>
    </lineage>
</organism>
<reference evidence="6" key="2">
    <citation type="submission" date="2020-09" db="EMBL/GenBank/DDBJ databases">
        <authorList>
            <person name="Sun Q."/>
            <person name="Ohkuma M."/>
        </authorList>
    </citation>
    <scope>NUCLEOTIDE SEQUENCE</scope>
    <source>
        <strain evidence="6">JCM 3131</strain>
    </source>
</reference>
<reference evidence="6" key="1">
    <citation type="journal article" date="2014" name="Int. J. Syst. Evol. Microbiol.">
        <title>Complete genome sequence of Corynebacterium casei LMG S-19264T (=DSM 44701T), isolated from a smear-ripened cheese.</title>
        <authorList>
            <consortium name="US DOE Joint Genome Institute (JGI-PGF)"/>
            <person name="Walter F."/>
            <person name="Albersmeier A."/>
            <person name="Kalinowski J."/>
            <person name="Ruckert C."/>
        </authorList>
    </citation>
    <scope>NUCLEOTIDE SEQUENCE</scope>
    <source>
        <strain evidence="6">JCM 3131</strain>
    </source>
</reference>
<evidence type="ECO:0000256" key="1">
    <source>
        <dbReference type="ARBA" id="ARBA00004141"/>
    </source>
</evidence>
<feature type="transmembrane region" description="Helical" evidence="5">
    <location>
        <begin position="68"/>
        <end position="92"/>
    </location>
</feature>
<proteinExistence type="predicted"/>
<sequence length="120" mass="12739">MTIAYWTVAGLLALFYLYAGAVKVARSRDRLRPMMAWVDRTPLSAVRALGTVELLGASGLILPPLTGIAPWLALAAAIGFVLLQAGAVAVHLTGEDRQITLNVGLIASTAVLIWLATTWL</sequence>
<name>A0A918EWT4_9ACTN</name>
<evidence type="ECO:0000256" key="2">
    <source>
        <dbReference type="ARBA" id="ARBA00022692"/>
    </source>
</evidence>
<dbReference type="AlphaFoldDB" id="A0A918EWT4"/>
<evidence type="ECO:0000256" key="5">
    <source>
        <dbReference type="SAM" id="Phobius"/>
    </source>
</evidence>
<dbReference type="InterPro" id="IPR032808">
    <property type="entry name" value="DoxX"/>
</dbReference>
<comment type="subcellular location">
    <subcellularLocation>
        <location evidence="1">Membrane</location>
        <topology evidence="1">Multi-pass membrane protein</topology>
    </subcellularLocation>
</comment>
<evidence type="ECO:0000313" key="6">
    <source>
        <dbReference type="EMBL" id="GGQ83136.1"/>
    </source>
</evidence>
<feature type="transmembrane region" description="Helical" evidence="5">
    <location>
        <begin position="6"/>
        <end position="25"/>
    </location>
</feature>
<comment type="caution">
    <text evidence="6">The sequence shown here is derived from an EMBL/GenBank/DDBJ whole genome shotgun (WGS) entry which is preliminary data.</text>
</comment>
<dbReference type="Proteomes" id="UP000620156">
    <property type="component" value="Unassembled WGS sequence"/>
</dbReference>
<protein>
    <submittedName>
        <fullName evidence="6">Membrane protein</fullName>
    </submittedName>
</protein>
<keyword evidence="4 5" id="KW-0472">Membrane</keyword>